<dbReference type="Proteomes" id="UP000177953">
    <property type="component" value="Unassembled WGS sequence"/>
</dbReference>
<dbReference type="Gene3D" id="3.40.50.1000">
    <property type="entry name" value="HAD superfamily/HAD-like"/>
    <property type="match status" value="1"/>
</dbReference>
<evidence type="ECO:0000313" key="2">
    <source>
        <dbReference type="Proteomes" id="UP000177953"/>
    </source>
</evidence>
<sequence>MNEQIAPHNQRPISTIIFDWGGVFCTPAEPFSHPCFLNDLKLTPEEIEAKVKDIHEKYYRGAVSAEEFWRHVADFFKLNGITAREFTSAYLSSYQLYPEILLLAKTLKPAYTTSLLSNLTKEMMEHIVETYQLTDVFHDLIFSNNIGLLKPETAMFEMALKHNKAVPAETVFIDDSKKNVAAAQELGMHGILFVSPEQCKDELRKLGIIF</sequence>
<dbReference type="PANTHER" id="PTHR43611">
    <property type="entry name" value="ALPHA-D-GLUCOSE 1-PHOSPHATE PHOSPHATASE"/>
    <property type="match status" value="1"/>
</dbReference>
<accession>A0A1F6MEE9</accession>
<proteinExistence type="predicted"/>
<name>A0A1F6MEE9_9BACT</name>
<reference evidence="1 2" key="1">
    <citation type="journal article" date="2016" name="Nat. Commun.">
        <title>Thousands of microbial genomes shed light on interconnected biogeochemical processes in an aquifer system.</title>
        <authorList>
            <person name="Anantharaman K."/>
            <person name="Brown C.T."/>
            <person name="Hug L.A."/>
            <person name="Sharon I."/>
            <person name="Castelle C.J."/>
            <person name="Probst A.J."/>
            <person name="Thomas B.C."/>
            <person name="Singh A."/>
            <person name="Wilkins M.J."/>
            <person name="Karaoz U."/>
            <person name="Brodie E.L."/>
            <person name="Williams K.H."/>
            <person name="Hubbard S.S."/>
            <person name="Banfield J.F."/>
        </authorList>
    </citation>
    <scope>NUCLEOTIDE SEQUENCE [LARGE SCALE GENOMIC DNA]</scope>
</reference>
<protein>
    <recommendedName>
        <fullName evidence="3">HAD family hydrolase</fullName>
    </recommendedName>
</protein>
<dbReference type="SFLD" id="SFLDS00003">
    <property type="entry name" value="Haloacid_Dehalogenase"/>
    <property type="match status" value="1"/>
</dbReference>
<dbReference type="EMBL" id="MFPU01000017">
    <property type="protein sequence ID" value="OGH70032.1"/>
    <property type="molecule type" value="Genomic_DNA"/>
</dbReference>
<organism evidence="1 2">
    <name type="scientific">Candidatus Magasanikbacteria bacterium RIFCSPHIGHO2_01_FULL_47_8</name>
    <dbReference type="NCBI Taxonomy" id="1798673"/>
    <lineage>
        <taxon>Bacteria</taxon>
        <taxon>Candidatus Magasanikiibacteriota</taxon>
    </lineage>
</organism>
<dbReference type="SFLD" id="SFLDG01129">
    <property type="entry name" value="C1.5:_HAD__Beta-PGM__Phosphata"/>
    <property type="match status" value="1"/>
</dbReference>
<dbReference type="AlphaFoldDB" id="A0A1F6MEE9"/>
<dbReference type="PANTHER" id="PTHR43611:SF3">
    <property type="entry name" value="FLAVIN MONONUCLEOTIDE HYDROLASE 1, CHLOROPLATIC"/>
    <property type="match status" value="1"/>
</dbReference>
<dbReference type="Pfam" id="PF00702">
    <property type="entry name" value="Hydrolase"/>
    <property type="match status" value="1"/>
</dbReference>
<comment type="caution">
    <text evidence="1">The sequence shown here is derived from an EMBL/GenBank/DDBJ whole genome shotgun (WGS) entry which is preliminary data.</text>
</comment>
<dbReference type="SUPFAM" id="SSF56784">
    <property type="entry name" value="HAD-like"/>
    <property type="match status" value="1"/>
</dbReference>
<dbReference type="Gene3D" id="1.10.150.240">
    <property type="entry name" value="Putative phosphatase, domain 2"/>
    <property type="match status" value="1"/>
</dbReference>
<dbReference type="CDD" id="cd02603">
    <property type="entry name" value="HAD_sEH-N_like"/>
    <property type="match status" value="1"/>
</dbReference>
<evidence type="ECO:0000313" key="1">
    <source>
        <dbReference type="EMBL" id="OGH70032.1"/>
    </source>
</evidence>
<dbReference type="InterPro" id="IPR023198">
    <property type="entry name" value="PGP-like_dom2"/>
</dbReference>
<dbReference type="InterPro" id="IPR006439">
    <property type="entry name" value="HAD-SF_hydro_IA"/>
</dbReference>
<dbReference type="NCBIfam" id="TIGR01509">
    <property type="entry name" value="HAD-SF-IA-v3"/>
    <property type="match status" value="1"/>
</dbReference>
<gene>
    <name evidence="1" type="ORF">A2754_00085</name>
</gene>
<dbReference type="InterPro" id="IPR036412">
    <property type="entry name" value="HAD-like_sf"/>
</dbReference>
<dbReference type="InterPro" id="IPR023214">
    <property type="entry name" value="HAD_sf"/>
</dbReference>
<evidence type="ECO:0008006" key="3">
    <source>
        <dbReference type="Google" id="ProtNLM"/>
    </source>
</evidence>